<keyword evidence="2" id="KW-0720">Serine protease</keyword>
<dbReference type="GO" id="GO:0004252">
    <property type="term" value="F:serine-type endopeptidase activity"/>
    <property type="evidence" value="ECO:0007669"/>
    <property type="project" value="UniProtKB-UniRule"/>
</dbReference>
<evidence type="ECO:0000259" key="4">
    <source>
        <dbReference type="PROSITE" id="PS51786"/>
    </source>
</evidence>
<dbReference type="GO" id="GO:0005524">
    <property type="term" value="F:ATP binding"/>
    <property type="evidence" value="ECO:0007669"/>
    <property type="project" value="InterPro"/>
</dbReference>
<dbReference type="SUPFAM" id="SSF54211">
    <property type="entry name" value="Ribosomal protein S5 domain 2-like"/>
    <property type="match status" value="1"/>
</dbReference>
<feature type="coiled-coil region" evidence="3">
    <location>
        <begin position="529"/>
        <end position="556"/>
    </location>
</feature>
<dbReference type="Gene3D" id="3.40.50.300">
    <property type="entry name" value="P-loop containing nucleotide triphosphate hydrolases"/>
    <property type="match status" value="2"/>
</dbReference>
<dbReference type="PANTHER" id="PTHR10046">
    <property type="entry name" value="ATP DEPENDENT LON PROTEASE FAMILY MEMBER"/>
    <property type="match status" value="1"/>
</dbReference>
<dbReference type="InterPro" id="IPR014721">
    <property type="entry name" value="Ribsml_uS5_D2-typ_fold_subgr"/>
</dbReference>
<evidence type="ECO:0000313" key="5">
    <source>
        <dbReference type="EMBL" id="EGO65567.1"/>
    </source>
</evidence>
<reference evidence="5 6" key="1">
    <citation type="journal article" date="2011" name="EMBO J.">
        <title>Structural diversity of bacterial flagellar motors.</title>
        <authorList>
            <person name="Chen S."/>
            <person name="Beeby M."/>
            <person name="Murphy G.E."/>
            <person name="Leadbetter J.R."/>
            <person name="Hendrixson D.R."/>
            <person name="Briegel A."/>
            <person name="Li Z."/>
            <person name="Shi J."/>
            <person name="Tocheva E.I."/>
            <person name="Muller A."/>
            <person name="Dobro M.J."/>
            <person name="Jensen G.J."/>
        </authorList>
    </citation>
    <scope>NUCLEOTIDE SEQUENCE [LARGE SCALE GENOMIC DNA]</scope>
    <source>
        <strain evidence="5 6">DSM 6540</strain>
    </source>
</reference>
<feature type="active site" evidence="2">
    <location>
        <position position="698"/>
    </location>
</feature>
<proteinExistence type="inferred from homology"/>
<keyword evidence="6" id="KW-1185">Reference proteome</keyword>
<dbReference type="PROSITE" id="PS51786">
    <property type="entry name" value="LON_PROTEOLYTIC"/>
    <property type="match status" value="1"/>
</dbReference>
<dbReference type="AlphaFoldDB" id="F7NF06"/>
<feature type="domain" description="Lon proteolytic" evidence="4">
    <location>
        <begin position="565"/>
        <end position="760"/>
    </location>
</feature>
<gene>
    <name evidence="5" type="ORF">ALO_03116</name>
</gene>
<dbReference type="Pfam" id="PF13654">
    <property type="entry name" value="AAA_32"/>
    <property type="match status" value="1"/>
</dbReference>
<dbReference type="InterPro" id="IPR027065">
    <property type="entry name" value="Lon_Prtase"/>
</dbReference>
<dbReference type="InterPro" id="IPR008269">
    <property type="entry name" value="Lon_proteolytic"/>
</dbReference>
<comment type="similarity">
    <text evidence="2">Belongs to the peptidase S16 family.</text>
</comment>
<evidence type="ECO:0000256" key="3">
    <source>
        <dbReference type="SAM" id="Coils"/>
    </source>
</evidence>
<evidence type="ECO:0000313" key="6">
    <source>
        <dbReference type="Proteomes" id="UP000003240"/>
    </source>
</evidence>
<dbReference type="STRING" id="1009370.ALO_03116"/>
<dbReference type="EMBL" id="AFGF01000017">
    <property type="protein sequence ID" value="EGO65567.1"/>
    <property type="molecule type" value="Genomic_DNA"/>
</dbReference>
<dbReference type="Gene3D" id="3.30.230.10">
    <property type="match status" value="1"/>
</dbReference>
<evidence type="ECO:0000256" key="1">
    <source>
        <dbReference type="ARBA" id="ARBA00022670"/>
    </source>
</evidence>
<dbReference type="eggNOG" id="COG1067">
    <property type="taxonomic scope" value="Bacteria"/>
</dbReference>
<dbReference type="InterPro" id="IPR027417">
    <property type="entry name" value="P-loop_NTPase"/>
</dbReference>
<dbReference type="GO" id="GO:0004176">
    <property type="term" value="F:ATP-dependent peptidase activity"/>
    <property type="evidence" value="ECO:0007669"/>
    <property type="project" value="UniProtKB-UniRule"/>
</dbReference>
<evidence type="ECO:0000256" key="2">
    <source>
        <dbReference type="PROSITE-ProRule" id="PRU01122"/>
    </source>
</evidence>
<dbReference type="SUPFAM" id="SSF52540">
    <property type="entry name" value="P-loop containing nucleoside triphosphate hydrolases"/>
    <property type="match status" value="1"/>
</dbReference>
<dbReference type="InterPro" id="IPR046844">
    <property type="entry name" value="Lon-like_helical"/>
</dbReference>
<dbReference type="InterPro" id="IPR041699">
    <property type="entry name" value="AAA_32"/>
</dbReference>
<dbReference type="GO" id="GO:0006508">
    <property type="term" value="P:proteolysis"/>
    <property type="evidence" value="ECO:0007669"/>
    <property type="project" value="UniProtKB-KW"/>
</dbReference>
<keyword evidence="1 2" id="KW-0645">Protease</keyword>
<dbReference type="InterPro" id="IPR046843">
    <property type="entry name" value="LonB_AAA-LID"/>
</dbReference>
<dbReference type="EC" id="3.4.21.53" evidence="2"/>
<dbReference type="OrthoDB" id="9758568at2"/>
<dbReference type="Pfam" id="PF20436">
    <property type="entry name" value="LonB_AAA-LID"/>
    <property type="match status" value="1"/>
</dbReference>
<dbReference type="PRINTS" id="PR00830">
    <property type="entry name" value="ENDOLAPTASE"/>
</dbReference>
<comment type="caution">
    <text evidence="5">The sequence shown here is derived from an EMBL/GenBank/DDBJ whole genome shotgun (WGS) entry which is preliminary data.</text>
</comment>
<name>F7NF06_9FIRM</name>
<keyword evidence="2" id="KW-0378">Hydrolase</keyword>
<comment type="catalytic activity">
    <reaction evidence="2">
        <text>Hydrolysis of proteins in presence of ATP.</text>
        <dbReference type="EC" id="3.4.21.53"/>
    </reaction>
</comment>
<protein>
    <recommendedName>
        <fullName evidence="2">endopeptidase La</fullName>
        <ecNumber evidence="2">3.4.21.53</ecNumber>
    </recommendedName>
</protein>
<accession>F7NF06</accession>
<dbReference type="GO" id="GO:0030163">
    <property type="term" value="P:protein catabolic process"/>
    <property type="evidence" value="ECO:0007669"/>
    <property type="project" value="InterPro"/>
</dbReference>
<keyword evidence="3" id="KW-0175">Coiled coil</keyword>
<dbReference type="Pfam" id="PF20437">
    <property type="entry name" value="LonC_helical"/>
    <property type="match status" value="1"/>
</dbReference>
<feature type="active site" evidence="2">
    <location>
        <position position="655"/>
    </location>
</feature>
<dbReference type="Gene3D" id="1.10.8.60">
    <property type="match status" value="1"/>
</dbReference>
<dbReference type="RefSeq" id="WP_004092724.1">
    <property type="nucleotide sequence ID" value="NZ_AFGF01000017.1"/>
</dbReference>
<dbReference type="Proteomes" id="UP000003240">
    <property type="component" value="Unassembled WGS sequence"/>
</dbReference>
<dbReference type="Pfam" id="PF05362">
    <property type="entry name" value="Lon_C"/>
    <property type="match status" value="1"/>
</dbReference>
<organism evidence="5 6">
    <name type="scientific">Acetonema longum DSM 6540</name>
    <dbReference type="NCBI Taxonomy" id="1009370"/>
    <lineage>
        <taxon>Bacteria</taxon>
        <taxon>Bacillati</taxon>
        <taxon>Bacillota</taxon>
        <taxon>Negativicutes</taxon>
        <taxon>Acetonemataceae</taxon>
        <taxon>Acetonema</taxon>
    </lineage>
</organism>
<sequence length="809" mass="89678">MNKSLELPAEKLRYNCDLCQFEFQTTESVPTLDVMIGQERAVKAVEFGLFSKNPGYNIFISGTVGTGKITYAQDAVEKAAAKQSAPDDWCYVNNFENPGQPIAFSLPAGAGSTLRQDMTEFVDSLKTDVAKVFSGDDYEQAKAAVVKRLQEERSQTVEQFNEMATQLDILPQWSSTGFVGIPMEGGKPLNPEEFQKLDKDKREAIEKKLLTIHEKATEAIGRMQQVEREVREELKELDAKIGLFAVGHLIEDLAEKYAGYPSVLSYLDAVKRDVVKNIHDFKPSNEDENNPFLLFKKNSQDIKEKYKINLLVDNRETKGAPVVVEINPTYYNIVGRVEYETRMGMVSTDYTMIKAGALHRANGGYLILNARDVLTNMGAWDALKRALKTKKQHIENLGEQYGMLAMASLKPEPIPIQVKVILIGNPYVYHLLYDLDEDFRKLFKVHADFDVEMDNSSLNTEKLVSFISSTVQKEHLKHFDRSAAAKVVEHSSRLAGSQKKLTTRFNEMVELLCEADTWATIESSPVVSEQHIRKAIEEKKSRANKYEEKLQEMFSEGKILIDTDGAKVGQVNGLAVTSVGEYAFGKPSRITANTYIGRSGIINIERETKTSGASHSKGVMILSGYLGEKYAQKQPLTLTASLTFEQLYGGVDGDSASGTELYAILSSLSDVPIRQAIAVTGSVNQKGEIQPIGGATEKIEGYFAVCRLKGLTGQQGVMIPHQNIDNLTLNDEVVEAVKAGQFHIYAVKTIDEGIEVLTGIPAGERQPDGSYPSDTIHGRVSQKLKSYTETILKLGKAAESENKSPEQSL</sequence>
<dbReference type="InterPro" id="IPR020568">
    <property type="entry name" value="Ribosomal_Su5_D2-typ_SF"/>
</dbReference>